<keyword evidence="2" id="KW-1185">Reference proteome</keyword>
<name>A0A856MJR1_9CYAN</name>
<protein>
    <submittedName>
        <fullName evidence="1">Uncharacterized protein</fullName>
    </submittedName>
</protein>
<sequence>MSGVRIIAGVANSDGEIGVVGNNPSIGKPLVGRSDLASAFSSAKKNIGSKLKSVKTDWVSLVVRFN</sequence>
<gene>
    <name evidence="1" type="ORF">DP114_17130</name>
</gene>
<dbReference type="Proteomes" id="UP000503129">
    <property type="component" value="Chromosome"/>
</dbReference>
<dbReference type="KEGG" id="bsen:DP114_17130"/>
<organism evidence="1 2">
    <name type="scientific">Brasilonema sennae CENA114</name>
    <dbReference type="NCBI Taxonomy" id="415709"/>
    <lineage>
        <taxon>Bacteria</taxon>
        <taxon>Bacillati</taxon>
        <taxon>Cyanobacteriota</taxon>
        <taxon>Cyanophyceae</taxon>
        <taxon>Nostocales</taxon>
        <taxon>Scytonemataceae</taxon>
        <taxon>Brasilonema</taxon>
        <taxon>Bromeliae group (in: Brasilonema)</taxon>
    </lineage>
</organism>
<proteinExistence type="predicted"/>
<dbReference type="EMBL" id="CP030118">
    <property type="protein sequence ID" value="QDL09397.1"/>
    <property type="molecule type" value="Genomic_DNA"/>
</dbReference>
<evidence type="ECO:0000313" key="1">
    <source>
        <dbReference type="EMBL" id="QDL09397.1"/>
    </source>
</evidence>
<dbReference type="AlphaFoldDB" id="A0A856MJR1"/>
<reference evidence="1 2" key="1">
    <citation type="submission" date="2018-06" db="EMBL/GenBank/DDBJ databases">
        <title>Comparative genomics of Brasilonema spp. strains.</title>
        <authorList>
            <person name="Alvarenga D.O."/>
            <person name="Fiore M.F."/>
            <person name="Varani A.M."/>
        </authorList>
    </citation>
    <scope>NUCLEOTIDE SEQUENCE [LARGE SCALE GENOMIC DNA]</scope>
    <source>
        <strain evidence="1 2">CENA114</strain>
    </source>
</reference>
<evidence type="ECO:0000313" key="2">
    <source>
        <dbReference type="Proteomes" id="UP000503129"/>
    </source>
</evidence>
<accession>A0A856MJR1</accession>